<feature type="chain" id="PRO_5044001642" evidence="1">
    <location>
        <begin position="16"/>
        <end position="67"/>
    </location>
</feature>
<reference evidence="2 3" key="1">
    <citation type="journal article" date="2024" name="J Genomics">
        <title>Draft genome sequencing and assembly of Favolaschia claudopus CIRM-BRFM 2984 isolated from oak limbs.</title>
        <authorList>
            <person name="Navarro D."/>
            <person name="Drula E."/>
            <person name="Chaduli D."/>
            <person name="Cazenave R."/>
            <person name="Ahrendt S."/>
            <person name="Wang J."/>
            <person name="Lipzen A."/>
            <person name="Daum C."/>
            <person name="Barry K."/>
            <person name="Grigoriev I.V."/>
            <person name="Favel A."/>
            <person name="Rosso M.N."/>
            <person name="Martin F."/>
        </authorList>
    </citation>
    <scope>NUCLEOTIDE SEQUENCE [LARGE SCALE GENOMIC DNA]</scope>
    <source>
        <strain evidence="2 3">CIRM-BRFM 2984</strain>
    </source>
</reference>
<organism evidence="2 3">
    <name type="scientific">Favolaschia claudopus</name>
    <dbReference type="NCBI Taxonomy" id="2862362"/>
    <lineage>
        <taxon>Eukaryota</taxon>
        <taxon>Fungi</taxon>
        <taxon>Dikarya</taxon>
        <taxon>Basidiomycota</taxon>
        <taxon>Agaricomycotina</taxon>
        <taxon>Agaricomycetes</taxon>
        <taxon>Agaricomycetidae</taxon>
        <taxon>Agaricales</taxon>
        <taxon>Marasmiineae</taxon>
        <taxon>Mycenaceae</taxon>
        <taxon>Favolaschia</taxon>
    </lineage>
</organism>
<comment type="caution">
    <text evidence="2">The sequence shown here is derived from an EMBL/GenBank/DDBJ whole genome shotgun (WGS) entry which is preliminary data.</text>
</comment>
<sequence>MNTFIVSCGMALACAAIIRGVAHREAELAGEPLERRRITTVWRDYLHKKAADARAKNLEAADASKTN</sequence>
<dbReference type="EMBL" id="JAWWNJ010000094">
    <property type="protein sequence ID" value="KAK6997094.1"/>
    <property type="molecule type" value="Genomic_DNA"/>
</dbReference>
<keyword evidence="3" id="KW-1185">Reference proteome</keyword>
<evidence type="ECO:0000313" key="3">
    <source>
        <dbReference type="Proteomes" id="UP001362999"/>
    </source>
</evidence>
<keyword evidence="1" id="KW-0732">Signal</keyword>
<feature type="signal peptide" evidence="1">
    <location>
        <begin position="1"/>
        <end position="15"/>
    </location>
</feature>
<name>A0AAW0A185_9AGAR</name>
<dbReference type="Proteomes" id="UP001362999">
    <property type="component" value="Unassembled WGS sequence"/>
</dbReference>
<evidence type="ECO:0000256" key="1">
    <source>
        <dbReference type="SAM" id="SignalP"/>
    </source>
</evidence>
<protein>
    <submittedName>
        <fullName evidence="2">Uncharacterized protein</fullName>
    </submittedName>
</protein>
<evidence type="ECO:0000313" key="2">
    <source>
        <dbReference type="EMBL" id="KAK6997094.1"/>
    </source>
</evidence>
<proteinExistence type="predicted"/>
<gene>
    <name evidence="2" type="ORF">R3P38DRAFT_3067523</name>
</gene>
<accession>A0AAW0A185</accession>
<dbReference type="AlphaFoldDB" id="A0AAW0A185"/>